<keyword evidence="3" id="KW-1185">Reference proteome</keyword>
<proteinExistence type="predicted"/>
<dbReference type="OrthoDB" id="2831558at2759"/>
<dbReference type="SUPFAM" id="SSF56112">
    <property type="entry name" value="Protein kinase-like (PK-like)"/>
    <property type="match status" value="1"/>
</dbReference>
<dbReference type="GO" id="GO:0005739">
    <property type="term" value="C:mitochondrion"/>
    <property type="evidence" value="ECO:0007669"/>
    <property type="project" value="TreeGrafter"/>
</dbReference>
<dbReference type="InterPro" id="IPR011009">
    <property type="entry name" value="Kinase-like_dom_sf"/>
</dbReference>
<dbReference type="InterPro" id="IPR002575">
    <property type="entry name" value="Aminoglycoside_PTrfase"/>
</dbReference>
<gene>
    <name evidence="2" type="ORF">CPB84DRAFT_1782139</name>
</gene>
<dbReference type="EMBL" id="JADNYJ010000060">
    <property type="protein sequence ID" value="KAF8895896.1"/>
    <property type="molecule type" value="Genomic_DNA"/>
</dbReference>
<sequence>MEFVQGTNLSDIWFDLEEGEIISISRQLAELESKMMSIAFPAGGSLYYTKDLENAAGSASGPTRQGITLGNKRFCVGPDTSLPLWFGRRSQLDVNRGPYENAEGGAEKELADLPWFGRPLLLFQRVRREAYKYQEQPPSHHVENLDRFLSIAASLTPSDPALGHFLIRHPDLQPSNIIVSRSPDSKLHIVGLIDWQHTSILPDLCRRIWNTY</sequence>
<comment type="caution">
    <text evidence="2">The sequence shown here is derived from an EMBL/GenBank/DDBJ whole genome shotgun (WGS) entry which is preliminary data.</text>
</comment>
<evidence type="ECO:0000313" key="2">
    <source>
        <dbReference type="EMBL" id="KAF8895896.1"/>
    </source>
</evidence>
<name>A0A9P5NND7_GYMJU</name>
<dbReference type="Pfam" id="PF01636">
    <property type="entry name" value="APH"/>
    <property type="match status" value="1"/>
</dbReference>
<protein>
    <recommendedName>
        <fullName evidence="1">Aminoglycoside phosphotransferase domain-containing protein</fullName>
    </recommendedName>
</protein>
<dbReference type="AlphaFoldDB" id="A0A9P5NND7"/>
<evidence type="ECO:0000259" key="1">
    <source>
        <dbReference type="Pfam" id="PF01636"/>
    </source>
</evidence>
<reference evidence="2" key="1">
    <citation type="submission" date="2020-11" db="EMBL/GenBank/DDBJ databases">
        <authorList>
            <consortium name="DOE Joint Genome Institute"/>
            <person name="Ahrendt S."/>
            <person name="Riley R."/>
            <person name="Andreopoulos W."/>
            <person name="LaButti K."/>
            <person name="Pangilinan J."/>
            <person name="Ruiz-duenas F.J."/>
            <person name="Barrasa J.M."/>
            <person name="Sanchez-Garcia M."/>
            <person name="Camarero S."/>
            <person name="Miyauchi S."/>
            <person name="Serrano A."/>
            <person name="Linde D."/>
            <person name="Babiker R."/>
            <person name="Drula E."/>
            <person name="Ayuso-Fernandez I."/>
            <person name="Pacheco R."/>
            <person name="Padilla G."/>
            <person name="Ferreira P."/>
            <person name="Barriuso J."/>
            <person name="Kellner H."/>
            <person name="Castanera R."/>
            <person name="Alfaro M."/>
            <person name="Ramirez L."/>
            <person name="Pisabarro A.G."/>
            <person name="Kuo A."/>
            <person name="Tritt A."/>
            <person name="Lipzen A."/>
            <person name="He G."/>
            <person name="Yan M."/>
            <person name="Ng V."/>
            <person name="Cullen D."/>
            <person name="Martin F."/>
            <person name="Rosso M.-N."/>
            <person name="Henrissat B."/>
            <person name="Hibbett D."/>
            <person name="Martinez A.T."/>
            <person name="Grigoriev I.V."/>
        </authorList>
    </citation>
    <scope>NUCLEOTIDE SEQUENCE</scope>
    <source>
        <strain evidence="2">AH 44721</strain>
    </source>
</reference>
<organism evidence="2 3">
    <name type="scientific">Gymnopilus junonius</name>
    <name type="common">Spectacular rustgill mushroom</name>
    <name type="synonym">Gymnopilus spectabilis subsp. junonius</name>
    <dbReference type="NCBI Taxonomy" id="109634"/>
    <lineage>
        <taxon>Eukaryota</taxon>
        <taxon>Fungi</taxon>
        <taxon>Dikarya</taxon>
        <taxon>Basidiomycota</taxon>
        <taxon>Agaricomycotina</taxon>
        <taxon>Agaricomycetes</taxon>
        <taxon>Agaricomycetidae</taxon>
        <taxon>Agaricales</taxon>
        <taxon>Agaricineae</taxon>
        <taxon>Hymenogastraceae</taxon>
        <taxon>Gymnopilus</taxon>
    </lineage>
</organism>
<dbReference type="InterPro" id="IPR051035">
    <property type="entry name" value="Mito_inheritance_9"/>
</dbReference>
<dbReference type="Gene3D" id="3.90.1200.10">
    <property type="match status" value="1"/>
</dbReference>
<dbReference type="Proteomes" id="UP000724874">
    <property type="component" value="Unassembled WGS sequence"/>
</dbReference>
<accession>A0A9P5NND7</accession>
<evidence type="ECO:0000313" key="3">
    <source>
        <dbReference type="Proteomes" id="UP000724874"/>
    </source>
</evidence>
<feature type="domain" description="Aminoglycoside phosphotransferase" evidence="1">
    <location>
        <begin position="109"/>
        <end position="199"/>
    </location>
</feature>
<dbReference type="PANTHER" id="PTHR36091">
    <property type="entry name" value="ALTERED INHERITANCE OF MITOCHONDRIA PROTEIN 9, MITOCHONDRIAL"/>
    <property type="match status" value="1"/>
</dbReference>
<dbReference type="PANTHER" id="PTHR36091:SF2">
    <property type="entry name" value="AMINOGLYCOSIDE PHOSPHOTRANSFERASE DOMAIN-CONTAINING PROTEIN"/>
    <property type="match status" value="1"/>
</dbReference>